<feature type="domain" description="FLYWCH-type" evidence="4">
    <location>
        <begin position="109"/>
        <end position="165"/>
    </location>
</feature>
<dbReference type="EMBL" id="JARQZJ010000093">
    <property type="protein sequence ID" value="KAK9884693.1"/>
    <property type="molecule type" value="Genomic_DNA"/>
</dbReference>
<dbReference type="Pfam" id="PF04500">
    <property type="entry name" value="FLYWCH"/>
    <property type="match status" value="2"/>
</dbReference>
<dbReference type="AlphaFoldDB" id="A0AAW1UPF1"/>
<proteinExistence type="predicted"/>
<sequence length="201" mass="23829">MVILFSLNCPTELDLDEGDCSLLRVVRIFKFLKVPLRVFCNQNILDGLPLPLGGTIFILKGTKNPKIILENNDYQINRKMYDRTLWRCSNYFRTKCKATLITKDIIHIINGRKNPQIILKDNLYIINRRIHDRTMWRCASYYRTRCKARAITFGKIMKITSDHNHVPMRPNYDNAVPQKVCILWEVKKFEDKKMFDDFQPE</sequence>
<organism evidence="5 6">
    <name type="scientific">Henosepilachna vigintioctopunctata</name>
    <dbReference type="NCBI Taxonomy" id="420089"/>
    <lineage>
        <taxon>Eukaryota</taxon>
        <taxon>Metazoa</taxon>
        <taxon>Ecdysozoa</taxon>
        <taxon>Arthropoda</taxon>
        <taxon>Hexapoda</taxon>
        <taxon>Insecta</taxon>
        <taxon>Pterygota</taxon>
        <taxon>Neoptera</taxon>
        <taxon>Endopterygota</taxon>
        <taxon>Coleoptera</taxon>
        <taxon>Polyphaga</taxon>
        <taxon>Cucujiformia</taxon>
        <taxon>Coccinelloidea</taxon>
        <taxon>Coccinellidae</taxon>
        <taxon>Epilachninae</taxon>
        <taxon>Epilachnini</taxon>
        <taxon>Henosepilachna</taxon>
    </lineage>
</organism>
<dbReference type="GO" id="GO:0008270">
    <property type="term" value="F:zinc ion binding"/>
    <property type="evidence" value="ECO:0007669"/>
    <property type="project" value="UniProtKB-KW"/>
</dbReference>
<keyword evidence="1" id="KW-0479">Metal-binding</keyword>
<keyword evidence="3" id="KW-0862">Zinc</keyword>
<evidence type="ECO:0000256" key="1">
    <source>
        <dbReference type="ARBA" id="ARBA00022723"/>
    </source>
</evidence>
<evidence type="ECO:0000313" key="6">
    <source>
        <dbReference type="Proteomes" id="UP001431783"/>
    </source>
</evidence>
<evidence type="ECO:0000256" key="3">
    <source>
        <dbReference type="ARBA" id="ARBA00022833"/>
    </source>
</evidence>
<keyword evidence="6" id="KW-1185">Reference proteome</keyword>
<dbReference type="Proteomes" id="UP001431783">
    <property type="component" value="Unassembled WGS sequence"/>
</dbReference>
<comment type="caution">
    <text evidence="5">The sequence shown here is derived from an EMBL/GenBank/DDBJ whole genome shotgun (WGS) entry which is preliminary data.</text>
</comment>
<evidence type="ECO:0000313" key="5">
    <source>
        <dbReference type="EMBL" id="KAK9884693.1"/>
    </source>
</evidence>
<evidence type="ECO:0000256" key="2">
    <source>
        <dbReference type="ARBA" id="ARBA00022771"/>
    </source>
</evidence>
<keyword evidence="2" id="KW-0863">Zinc-finger</keyword>
<dbReference type="Gene3D" id="2.20.25.240">
    <property type="match status" value="2"/>
</dbReference>
<name>A0AAW1UPF1_9CUCU</name>
<accession>A0AAW1UPF1</accession>
<reference evidence="5 6" key="1">
    <citation type="submission" date="2023-03" db="EMBL/GenBank/DDBJ databases">
        <title>Genome insight into feeding habits of ladybird beetles.</title>
        <authorList>
            <person name="Li H.-S."/>
            <person name="Huang Y.-H."/>
            <person name="Pang H."/>
        </authorList>
    </citation>
    <scope>NUCLEOTIDE SEQUENCE [LARGE SCALE GENOMIC DNA]</scope>
    <source>
        <strain evidence="5">SYSU_2023b</strain>
        <tissue evidence="5">Whole body</tissue>
    </source>
</reference>
<evidence type="ECO:0000259" key="4">
    <source>
        <dbReference type="Pfam" id="PF04500"/>
    </source>
</evidence>
<feature type="domain" description="FLYWCH-type" evidence="4">
    <location>
        <begin position="63"/>
        <end position="105"/>
    </location>
</feature>
<gene>
    <name evidence="5" type="ORF">WA026_007539</name>
</gene>
<dbReference type="InterPro" id="IPR007588">
    <property type="entry name" value="Znf_FLYWCH"/>
</dbReference>
<protein>
    <recommendedName>
        <fullName evidence="4">FLYWCH-type domain-containing protein</fullName>
    </recommendedName>
</protein>